<dbReference type="AlphaFoldDB" id="A0A6J1L5X9"/>
<dbReference type="PANTHER" id="PTHR31206:SF1">
    <property type="entry name" value="LP10445P"/>
    <property type="match status" value="1"/>
</dbReference>
<dbReference type="OrthoDB" id="45963at2759"/>
<dbReference type="GeneID" id="111593417"/>
<dbReference type="OMA" id="KCYDVHL"/>
<dbReference type="KEGG" id="dhe:111593417"/>
<gene>
    <name evidence="3" type="primary">LOC111593417</name>
</gene>
<dbReference type="Pfam" id="PF14774">
    <property type="entry name" value="FAM177"/>
    <property type="match status" value="1"/>
</dbReference>
<dbReference type="PANTHER" id="PTHR31206">
    <property type="entry name" value="LP10445P"/>
    <property type="match status" value="1"/>
</dbReference>
<feature type="compositionally biased region" description="Low complexity" evidence="1">
    <location>
        <begin position="135"/>
        <end position="148"/>
    </location>
</feature>
<accession>A0A6J1L5X9</accession>
<dbReference type="Proteomes" id="UP000504633">
    <property type="component" value="Unplaced"/>
</dbReference>
<dbReference type="InterPro" id="IPR028260">
    <property type="entry name" value="FAM177"/>
</dbReference>
<keyword evidence="2" id="KW-1185">Reference proteome</keyword>
<sequence>MSTTVNTSSESAPNGRSETDRISAVELQSNKRMLYFSDGVMEELSSSDSDAEPDVPDKGYDVQLERELPLGPRLRYKATKVGNNILAGIDYVGGGLASFLGITNSKYASELKYHQRAKELAEAEADEDLDNWQANSNGSSSNNNNNNNRADTIVVCAPARRDEAAALPPSRQ</sequence>
<reference evidence="3" key="1">
    <citation type="submission" date="2025-08" db="UniProtKB">
        <authorList>
            <consortium name="RefSeq"/>
        </authorList>
    </citation>
    <scope>IDENTIFICATION</scope>
    <source>
        <strain evidence="3">15085-1641.00</strain>
        <tissue evidence="3">Whole body</tissue>
    </source>
</reference>
<feature type="region of interest" description="Disordered" evidence="1">
    <location>
        <begin position="1"/>
        <end position="22"/>
    </location>
</feature>
<organism evidence="2 3">
    <name type="scientific">Drosophila hydei</name>
    <name type="common">Fruit fly</name>
    <dbReference type="NCBI Taxonomy" id="7224"/>
    <lineage>
        <taxon>Eukaryota</taxon>
        <taxon>Metazoa</taxon>
        <taxon>Ecdysozoa</taxon>
        <taxon>Arthropoda</taxon>
        <taxon>Hexapoda</taxon>
        <taxon>Insecta</taxon>
        <taxon>Pterygota</taxon>
        <taxon>Neoptera</taxon>
        <taxon>Endopterygota</taxon>
        <taxon>Diptera</taxon>
        <taxon>Brachycera</taxon>
        <taxon>Muscomorpha</taxon>
        <taxon>Ephydroidea</taxon>
        <taxon>Drosophilidae</taxon>
        <taxon>Drosophila</taxon>
    </lineage>
</organism>
<evidence type="ECO:0000256" key="1">
    <source>
        <dbReference type="SAM" id="MobiDB-lite"/>
    </source>
</evidence>
<proteinExistence type="predicted"/>
<feature type="region of interest" description="Disordered" evidence="1">
    <location>
        <begin position="125"/>
        <end position="154"/>
    </location>
</feature>
<evidence type="ECO:0000313" key="3">
    <source>
        <dbReference type="RefSeq" id="XP_023161927.2"/>
    </source>
</evidence>
<evidence type="ECO:0000313" key="2">
    <source>
        <dbReference type="Proteomes" id="UP000504633"/>
    </source>
</evidence>
<dbReference type="RefSeq" id="XP_023161927.2">
    <property type="nucleotide sequence ID" value="XM_023306159.2"/>
</dbReference>
<protein>
    <submittedName>
        <fullName evidence="3">Uncharacterized protein LOC111593417 isoform X1</fullName>
    </submittedName>
</protein>
<feature type="compositionally biased region" description="Polar residues" evidence="1">
    <location>
        <begin position="1"/>
        <end position="16"/>
    </location>
</feature>
<name>A0A6J1L5X9_DROHY</name>